<dbReference type="InterPro" id="IPR001807">
    <property type="entry name" value="ClC"/>
</dbReference>
<keyword evidence="6 11" id="KW-0472">Membrane</keyword>
<keyword evidence="5" id="KW-0406">Ion transport</keyword>
<keyword evidence="7" id="KW-0869">Chloride channel</keyword>
<keyword evidence="9" id="KW-0407">Ion channel</keyword>
<feature type="transmembrane region" description="Helical" evidence="11">
    <location>
        <begin position="349"/>
        <end position="372"/>
    </location>
</feature>
<evidence type="ECO:0000256" key="2">
    <source>
        <dbReference type="ARBA" id="ARBA00022448"/>
    </source>
</evidence>
<feature type="region of interest" description="Disordered" evidence="10">
    <location>
        <begin position="427"/>
        <end position="464"/>
    </location>
</feature>
<evidence type="ECO:0000256" key="6">
    <source>
        <dbReference type="ARBA" id="ARBA00023136"/>
    </source>
</evidence>
<dbReference type="EMBL" id="ATHO01000062">
    <property type="protein sequence ID" value="EQB08793.1"/>
    <property type="molecule type" value="Genomic_DNA"/>
</dbReference>
<feature type="compositionally biased region" description="Basic and acidic residues" evidence="10">
    <location>
        <begin position="430"/>
        <end position="464"/>
    </location>
</feature>
<organism evidence="12 13">
    <name type="scientific">Sphingobium quisquiliarum P25</name>
    <dbReference type="NCBI Taxonomy" id="1329909"/>
    <lineage>
        <taxon>Bacteria</taxon>
        <taxon>Pseudomonadati</taxon>
        <taxon>Pseudomonadota</taxon>
        <taxon>Alphaproteobacteria</taxon>
        <taxon>Sphingomonadales</taxon>
        <taxon>Sphingomonadaceae</taxon>
        <taxon>Sphingobium</taxon>
    </lineage>
</organism>
<protein>
    <recommendedName>
        <fullName evidence="14">Chloride channel protein</fullName>
    </recommendedName>
</protein>
<feature type="transmembrane region" description="Helical" evidence="11">
    <location>
        <begin position="233"/>
        <end position="256"/>
    </location>
</feature>
<feature type="transmembrane region" description="Helical" evidence="11">
    <location>
        <begin position="392"/>
        <end position="412"/>
    </location>
</feature>
<keyword evidence="2" id="KW-0813">Transport</keyword>
<dbReference type="PRINTS" id="PR00762">
    <property type="entry name" value="CLCHANNEL"/>
</dbReference>
<gene>
    <name evidence="12" type="ORF">L288_07135</name>
</gene>
<evidence type="ECO:0000256" key="1">
    <source>
        <dbReference type="ARBA" id="ARBA00004141"/>
    </source>
</evidence>
<dbReference type="AlphaFoldDB" id="T0H9M8"/>
<keyword evidence="13" id="KW-1185">Reference proteome</keyword>
<evidence type="ECO:0008006" key="14">
    <source>
        <dbReference type="Google" id="ProtNLM"/>
    </source>
</evidence>
<proteinExistence type="predicted"/>
<evidence type="ECO:0000256" key="7">
    <source>
        <dbReference type="ARBA" id="ARBA00023173"/>
    </source>
</evidence>
<accession>T0H9M8</accession>
<dbReference type="InterPro" id="IPR014743">
    <property type="entry name" value="Cl-channel_core"/>
</dbReference>
<evidence type="ECO:0000256" key="10">
    <source>
        <dbReference type="SAM" id="MobiDB-lite"/>
    </source>
</evidence>
<dbReference type="Proteomes" id="UP000015525">
    <property type="component" value="Unassembled WGS sequence"/>
</dbReference>
<reference evidence="12 13" key="1">
    <citation type="journal article" date="2013" name="Genome Announc.">
        <title>Draft Genome Sequence of Sphingobium quisquiliarum Strain P25T, a Novel Hexachlorocyclohexane (HCH)-Degrading Bacterium Isolated from an HCH Dumpsite.</title>
        <authorList>
            <person name="Kumar Singh A."/>
            <person name="Sangwan N."/>
            <person name="Sharma A."/>
            <person name="Gupta V."/>
            <person name="Khurana J.P."/>
            <person name="Lal R."/>
        </authorList>
    </citation>
    <scope>NUCLEOTIDE SEQUENCE [LARGE SCALE GENOMIC DNA]</scope>
    <source>
        <strain evidence="12 13">P25</strain>
    </source>
</reference>
<comment type="caution">
    <text evidence="12">The sequence shown here is derived from an EMBL/GenBank/DDBJ whole genome shotgun (WGS) entry which is preliminary data.</text>
</comment>
<dbReference type="CDD" id="cd01034">
    <property type="entry name" value="EriC_like"/>
    <property type="match status" value="1"/>
</dbReference>
<dbReference type="PANTHER" id="PTHR43427">
    <property type="entry name" value="CHLORIDE CHANNEL PROTEIN CLC-E"/>
    <property type="match status" value="1"/>
</dbReference>
<sequence>MRARALIDRLFRGSPDGVIPVARRRVATAAGAVLLGLVALLFARLGDHLQSLHGAIVHRWPYLPLVLTPLIFAGTAWITMRFFSAARGSGIPQVIAAAHNPEASSRGPLISLKTATAKFWLTLAMLFAGGSVGREGPTVQISAAIMIAVHRLLRVPVTAGVYIAGGAAGVSAAFNTPLAGVAFAIEELAAAYEQRVAVLVMAAVMIAGFVSLGIAGDYVYFGAMRQTLALGPALIVIPVIGICGGLAGGLFSRSVLAFGRSQHPALAALRARPVRLALGCGVIVAVIGIATGISWGTGYGTTRHLVEGDGAPPWFGPAKLGATLATTLSGTPGGIFAPSLSVGAGIGNLLSPLFTAPSAVVVVLGMAAYFVGVVRAPLTAVIIITETTASRGLVIPLFATALIADTAGALVCRERLYHGLSRPFLQRRRVPPDPDASEREEPMDRGHRRRPGDDVERQAHLHEV</sequence>
<evidence type="ECO:0000256" key="3">
    <source>
        <dbReference type="ARBA" id="ARBA00022692"/>
    </source>
</evidence>
<dbReference type="InterPro" id="IPR050368">
    <property type="entry name" value="ClC-type_chloride_channel"/>
</dbReference>
<feature type="transmembrane region" description="Helical" evidence="11">
    <location>
        <begin position="62"/>
        <end position="83"/>
    </location>
</feature>
<dbReference type="SUPFAM" id="SSF81340">
    <property type="entry name" value="Clc chloride channel"/>
    <property type="match status" value="1"/>
</dbReference>
<feature type="transmembrane region" description="Helical" evidence="11">
    <location>
        <begin position="276"/>
        <end position="298"/>
    </location>
</feature>
<keyword evidence="3 11" id="KW-0812">Transmembrane</keyword>
<keyword evidence="8" id="KW-0868">Chloride</keyword>
<evidence type="ECO:0000313" key="13">
    <source>
        <dbReference type="Proteomes" id="UP000015525"/>
    </source>
</evidence>
<name>T0H9M8_9SPHN</name>
<evidence type="ECO:0000256" key="8">
    <source>
        <dbReference type="ARBA" id="ARBA00023214"/>
    </source>
</evidence>
<evidence type="ECO:0000256" key="9">
    <source>
        <dbReference type="ARBA" id="ARBA00023303"/>
    </source>
</evidence>
<feature type="transmembrane region" description="Helical" evidence="11">
    <location>
        <begin position="196"/>
        <end position="221"/>
    </location>
</feature>
<dbReference type="Pfam" id="PF00654">
    <property type="entry name" value="Voltage_CLC"/>
    <property type="match status" value="1"/>
</dbReference>
<keyword evidence="4 11" id="KW-1133">Transmembrane helix</keyword>
<evidence type="ECO:0000256" key="5">
    <source>
        <dbReference type="ARBA" id="ARBA00023065"/>
    </source>
</evidence>
<dbReference type="GO" id="GO:0034707">
    <property type="term" value="C:chloride channel complex"/>
    <property type="evidence" value="ECO:0007669"/>
    <property type="project" value="UniProtKB-KW"/>
</dbReference>
<evidence type="ECO:0000256" key="4">
    <source>
        <dbReference type="ARBA" id="ARBA00022989"/>
    </source>
</evidence>
<comment type="subcellular location">
    <subcellularLocation>
        <location evidence="1">Membrane</location>
        <topology evidence="1">Multi-pass membrane protein</topology>
    </subcellularLocation>
</comment>
<evidence type="ECO:0000313" key="12">
    <source>
        <dbReference type="EMBL" id="EQB08793.1"/>
    </source>
</evidence>
<evidence type="ECO:0000256" key="11">
    <source>
        <dbReference type="SAM" id="Phobius"/>
    </source>
</evidence>
<dbReference type="Gene3D" id="1.10.3080.10">
    <property type="entry name" value="Clc chloride channel"/>
    <property type="match status" value="1"/>
</dbReference>
<feature type="transmembrane region" description="Helical" evidence="11">
    <location>
        <begin position="21"/>
        <end position="42"/>
    </location>
</feature>
<dbReference type="PANTHER" id="PTHR43427:SF6">
    <property type="entry name" value="CHLORIDE CHANNEL PROTEIN CLC-E"/>
    <property type="match status" value="1"/>
</dbReference>
<dbReference type="GO" id="GO:0005254">
    <property type="term" value="F:chloride channel activity"/>
    <property type="evidence" value="ECO:0007669"/>
    <property type="project" value="UniProtKB-KW"/>
</dbReference>